<dbReference type="EMBL" id="CP033972">
    <property type="protein sequence ID" value="AZG47129.1"/>
    <property type="molecule type" value="Genomic_DNA"/>
</dbReference>
<evidence type="ECO:0000313" key="7">
    <source>
        <dbReference type="EMBL" id="AZG47129.1"/>
    </source>
</evidence>
<dbReference type="InterPro" id="IPR000847">
    <property type="entry name" value="LysR_HTH_N"/>
</dbReference>
<keyword evidence="2" id="KW-0805">Transcription regulation</keyword>
<dbReference type="PRINTS" id="PR00039">
    <property type="entry name" value="HTHLYSR"/>
</dbReference>
<proteinExistence type="inferred from homology"/>
<evidence type="ECO:0000313" key="8">
    <source>
        <dbReference type="Proteomes" id="UP000271469"/>
    </source>
</evidence>
<dbReference type="GO" id="GO:0003700">
    <property type="term" value="F:DNA-binding transcription factor activity"/>
    <property type="evidence" value="ECO:0007669"/>
    <property type="project" value="InterPro"/>
</dbReference>
<evidence type="ECO:0000256" key="4">
    <source>
        <dbReference type="ARBA" id="ARBA00023159"/>
    </source>
</evidence>
<dbReference type="OrthoDB" id="3176554at2"/>
<evidence type="ECO:0000259" key="6">
    <source>
        <dbReference type="PROSITE" id="PS50931"/>
    </source>
</evidence>
<dbReference type="InterPro" id="IPR036390">
    <property type="entry name" value="WH_DNA-bd_sf"/>
</dbReference>
<comment type="similarity">
    <text evidence="1">Belongs to the LysR transcriptional regulatory family.</text>
</comment>
<sequence length="301" mass="32363">MTDADPSILDTRRLHQFVVAVESGTLSAAAQRLFLTQQALSASIRQLERDIGVSIFDRSRRKLHLTEAGGALYAGAKSLLAGNAALIGTVREVAQGAPKPFVVGHSPAISGEEVYRLLTPAIAAHPDQPITARQVFPGQLRELLFANEIDVALRRGVDSPPNLASAVFTYHELRIAVVADHPLAGKDSVTAADLADTPIVVWALERRSFYTDFLVSYCRRKGFEPTLIVNPIQGTPPFTAVQRYPHACAFVTDPAGDIQGGAVKAIDFVDPPLAPVQAMWLPHTHSDVRSALIAGDGDPRV</sequence>
<evidence type="ECO:0000256" key="3">
    <source>
        <dbReference type="ARBA" id="ARBA00023125"/>
    </source>
</evidence>
<gene>
    <name evidence="7" type="primary">cynR_4</name>
    <name evidence="7" type="ORF">D7316_03737</name>
</gene>
<reference evidence="7 8" key="1">
    <citation type="submission" date="2018-11" db="EMBL/GenBank/DDBJ databases">
        <title>Gordonia insulae sp. nov., isolated from an island soil.</title>
        <authorList>
            <person name="Kim Y.S."/>
            <person name="Kim S.B."/>
        </authorList>
    </citation>
    <scope>NUCLEOTIDE SEQUENCE [LARGE SCALE GENOMIC DNA]</scope>
    <source>
        <strain evidence="7 8">MMS17-SY073</strain>
    </source>
</reference>
<feature type="domain" description="HTH lysR-type" evidence="6">
    <location>
        <begin position="9"/>
        <end position="66"/>
    </location>
</feature>
<dbReference type="PROSITE" id="PS50931">
    <property type="entry name" value="HTH_LYSR"/>
    <property type="match status" value="1"/>
</dbReference>
<dbReference type="KEGG" id="gom:D7316_03737"/>
<evidence type="ECO:0000256" key="5">
    <source>
        <dbReference type="ARBA" id="ARBA00023163"/>
    </source>
</evidence>
<protein>
    <submittedName>
        <fullName evidence="7">HTH-type transcriptional regulator CynR</fullName>
    </submittedName>
</protein>
<evidence type="ECO:0000256" key="1">
    <source>
        <dbReference type="ARBA" id="ARBA00009437"/>
    </source>
</evidence>
<dbReference type="InterPro" id="IPR005119">
    <property type="entry name" value="LysR_subst-bd"/>
</dbReference>
<evidence type="ECO:0000256" key="2">
    <source>
        <dbReference type="ARBA" id="ARBA00023015"/>
    </source>
</evidence>
<keyword evidence="5" id="KW-0804">Transcription</keyword>
<dbReference type="SUPFAM" id="SSF46785">
    <property type="entry name" value="Winged helix' DNA-binding domain"/>
    <property type="match status" value="1"/>
</dbReference>
<dbReference type="Pfam" id="PF03466">
    <property type="entry name" value="LysR_substrate"/>
    <property type="match status" value="1"/>
</dbReference>
<dbReference type="Gene3D" id="3.40.190.10">
    <property type="entry name" value="Periplasmic binding protein-like II"/>
    <property type="match status" value="2"/>
</dbReference>
<keyword evidence="8" id="KW-1185">Reference proteome</keyword>
<dbReference type="AlphaFoldDB" id="A0A3G8JRH4"/>
<dbReference type="GO" id="GO:0003677">
    <property type="term" value="F:DNA binding"/>
    <property type="evidence" value="ECO:0007669"/>
    <property type="project" value="UniProtKB-KW"/>
</dbReference>
<accession>A0A3G8JRH4</accession>
<dbReference type="GO" id="GO:0032993">
    <property type="term" value="C:protein-DNA complex"/>
    <property type="evidence" value="ECO:0007669"/>
    <property type="project" value="TreeGrafter"/>
</dbReference>
<dbReference type="InterPro" id="IPR036388">
    <property type="entry name" value="WH-like_DNA-bd_sf"/>
</dbReference>
<dbReference type="PANTHER" id="PTHR30346">
    <property type="entry name" value="TRANSCRIPTIONAL DUAL REGULATOR HCAR-RELATED"/>
    <property type="match status" value="1"/>
</dbReference>
<name>A0A3G8JRH4_9ACTN</name>
<keyword evidence="4" id="KW-0010">Activator</keyword>
<dbReference type="PANTHER" id="PTHR30346:SF28">
    <property type="entry name" value="HTH-TYPE TRANSCRIPTIONAL REGULATOR CYNR"/>
    <property type="match status" value="1"/>
</dbReference>
<dbReference type="Proteomes" id="UP000271469">
    <property type="component" value="Chromosome"/>
</dbReference>
<dbReference type="Pfam" id="PF00126">
    <property type="entry name" value="HTH_1"/>
    <property type="match status" value="1"/>
</dbReference>
<dbReference type="SUPFAM" id="SSF53850">
    <property type="entry name" value="Periplasmic binding protein-like II"/>
    <property type="match status" value="1"/>
</dbReference>
<organism evidence="7 8">
    <name type="scientific">Gordonia insulae</name>
    <dbReference type="NCBI Taxonomy" id="2420509"/>
    <lineage>
        <taxon>Bacteria</taxon>
        <taxon>Bacillati</taxon>
        <taxon>Actinomycetota</taxon>
        <taxon>Actinomycetes</taxon>
        <taxon>Mycobacteriales</taxon>
        <taxon>Gordoniaceae</taxon>
        <taxon>Gordonia</taxon>
    </lineage>
</organism>
<dbReference type="Gene3D" id="1.10.10.10">
    <property type="entry name" value="Winged helix-like DNA-binding domain superfamily/Winged helix DNA-binding domain"/>
    <property type="match status" value="1"/>
</dbReference>
<keyword evidence="3" id="KW-0238">DNA-binding</keyword>